<dbReference type="PROSITE" id="PS50076">
    <property type="entry name" value="DNAJ_2"/>
    <property type="match status" value="1"/>
</dbReference>
<protein>
    <recommendedName>
        <fullName evidence="2">J domain-containing protein</fullName>
    </recommendedName>
</protein>
<dbReference type="InterPro" id="IPR036869">
    <property type="entry name" value="J_dom_sf"/>
</dbReference>
<sequence length="331" mass="35075">MSADRPSRPRTAYEVLGVAPNVSEDELRRAHRRAARAAHPDTGGSAAAFAAVAAAWEAVGTPEARARYDRSLGGTGAHAPGAASTRRDPGPTFTPRGARTAATGTDRSSGGPPPRERPVVFVPPLSTSPVPNGVLDAARSARRWHGAPRRRGLLPDDHRQLRQARVLRLLERHLLPGFPAARVLTGLSLGGRFTRSLDVDHAVLCGDRLAVLSSVQVPDGVYTWDGQVLNSGRAVAAPPVLGPAMVTLQRRLPNVTVGGLVLVMTDRDAMHTPVVRRVRGADDPEAQADLLTAPPAAGRDFLRELSLFLGTGHAPETVDRASMGALVELLY</sequence>
<dbReference type="AlphaFoldDB" id="A0A7W7GNT3"/>
<reference evidence="3 4" key="1">
    <citation type="submission" date="2020-08" db="EMBL/GenBank/DDBJ databases">
        <title>Sequencing the genomes of 1000 actinobacteria strains.</title>
        <authorList>
            <person name="Klenk H.-P."/>
        </authorList>
    </citation>
    <scope>NUCLEOTIDE SEQUENCE [LARGE SCALE GENOMIC DNA]</scope>
    <source>
        <strain evidence="3 4">DSM 23974</strain>
    </source>
</reference>
<dbReference type="Proteomes" id="UP000540191">
    <property type="component" value="Unassembled WGS sequence"/>
</dbReference>
<dbReference type="PANTHER" id="PTHR44240">
    <property type="entry name" value="DNAJ DOMAIN (PROKARYOTIC HEAT SHOCK PROTEIN)-RELATED"/>
    <property type="match status" value="1"/>
</dbReference>
<feature type="compositionally biased region" description="Low complexity" evidence="1">
    <location>
        <begin position="91"/>
        <end position="105"/>
    </location>
</feature>
<dbReference type="PRINTS" id="PR00625">
    <property type="entry name" value="JDOMAIN"/>
</dbReference>
<organism evidence="3 4">
    <name type="scientific">Micrococcus cohnii</name>
    <dbReference type="NCBI Taxonomy" id="993416"/>
    <lineage>
        <taxon>Bacteria</taxon>
        <taxon>Bacillati</taxon>
        <taxon>Actinomycetota</taxon>
        <taxon>Actinomycetes</taxon>
        <taxon>Micrococcales</taxon>
        <taxon>Micrococcaceae</taxon>
        <taxon>Micrococcus</taxon>
    </lineage>
</organism>
<comment type="caution">
    <text evidence="3">The sequence shown here is derived from an EMBL/GenBank/DDBJ whole genome shotgun (WGS) entry which is preliminary data.</text>
</comment>
<evidence type="ECO:0000313" key="3">
    <source>
        <dbReference type="EMBL" id="MBB4735532.1"/>
    </source>
</evidence>
<dbReference type="PANTHER" id="PTHR44240:SF12">
    <property type="entry name" value="OS06G0716100 PROTEIN"/>
    <property type="match status" value="1"/>
</dbReference>
<feature type="domain" description="J" evidence="2">
    <location>
        <begin position="11"/>
        <end position="72"/>
    </location>
</feature>
<accession>A0A7W7GNT3</accession>
<name>A0A7W7GNT3_9MICC</name>
<dbReference type="InterPro" id="IPR052276">
    <property type="entry name" value="Diphthamide-biosynth_chaperone"/>
</dbReference>
<dbReference type="SMART" id="SM00271">
    <property type="entry name" value="DnaJ"/>
    <property type="match status" value="1"/>
</dbReference>
<evidence type="ECO:0000313" key="4">
    <source>
        <dbReference type="Proteomes" id="UP000540191"/>
    </source>
</evidence>
<feature type="region of interest" description="Disordered" evidence="1">
    <location>
        <begin position="20"/>
        <end position="45"/>
    </location>
</feature>
<evidence type="ECO:0000259" key="2">
    <source>
        <dbReference type="PROSITE" id="PS50076"/>
    </source>
</evidence>
<feature type="region of interest" description="Disordered" evidence="1">
    <location>
        <begin position="70"/>
        <end position="126"/>
    </location>
</feature>
<dbReference type="SUPFAM" id="SSF46565">
    <property type="entry name" value="Chaperone J-domain"/>
    <property type="match status" value="1"/>
</dbReference>
<dbReference type="RefSeq" id="WP_184241291.1">
    <property type="nucleotide sequence ID" value="NZ_JACHNA010000001.1"/>
</dbReference>
<dbReference type="Gene3D" id="1.10.287.110">
    <property type="entry name" value="DnaJ domain"/>
    <property type="match status" value="1"/>
</dbReference>
<keyword evidence="4" id="KW-1185">Reference proteome</keyword>
<dbReference type="Pfam" id="PF00226">
    <property type="entry name" value="DnaJ"/>
    <property type="match status" value="1"/>
</dbReference>
<proteinExistence type="predicted"/>
<dbReference type="EMBL" id="JACHNA010000001">
    <property type="protein sequence ID" value="MBB4735532.1"/>
    <property type="molecule type" value="Genomic_DNA"/>
</dbReference>
<dbReference type="InterPro" id="IPR001623">
    <property type="entry name" value="DnaJ_domain"/>
</dbReference>
<gene>
    <name evidence="3" type="ORF">HDA30_001040</name>
</gene>
<evidence type="ECO:0000256" key="1">
    <source>
        <dbReference type="SAM" id="MobiDB-lite"/>
    </source>
</evidence>